<keyword evidence="1" id="KW-0812">Transmembrane</keyword>
<feature type="transmembrane region" description="Helical" evidence="1">
    <location>
        <begin position="119"/>
        <end position="144"/>
    </location>
</feature>
<protein>
    <submittedName>
        <fullName evidence="2">Putative membrane protein</fullName>
    </submittedName>
</protein>
<reference evidence="2 3" key="1">
    <citation type="submission" date="2020-08" db="EMBL/GenBank/DDBJ databases">
        <title>Genomic Encyclopedia of Type Strains, Phase IV (KMG-IV): sequencing the most valuable type-strain genomes for metagenomic binning, comparative biology and taxonomic classification.</title>
        <authorList>
            <person name="Goeker M."/>
        </authorList>
    </citation>
    <scope>NUCLEOTIDE SEQUENCE [LARGE SCALE GENOMIC DNA]</scope>
    <source>
        <strain evidence="2 3">DSM 27203</strain>
    </source>
</reference>
<dbReference type="Proteomes" id="UP000554342">
    <property type="component" value="Unassembled WGS sequence"/>
</dbReference>
<organism evidence="2 3">
    <name type="scientific">Stakelama sediminis</name>
    <dbReference type="NCBI Taxonomy" id="463200"/>
    <lineage>
        <taxon>Bacteria</taxon>
        <taxon>Pseudomonadati</taxon>
        <taxon>Pseudomonadota</taxon>
        <taxon>Alphaproteobacteria</taxon>
        <taxon>Sphingomonadales</taxon>
        <taxon>Sphingomonadaceae</taxon>
        <taxon>Stakelama</taxon>
    </lineage>
</organism>
<keyword evidence="1" id="KW-1133">Transmembrane helix</keyword>
<feature type="transmembrane region" description="Helical" evidence="1">
    <location>
        <begin position="44"/>
        <end position="64"/>
    </location>
</feature>
<dbReference type="EMBL" id="JACIJI010000001">
    <property type="protein sequence ID" value="MBB5717330.1"/>
    <property type="molecule type" value="Genomic_DNA"/>
</dbReference>
<keyword evidence="3" id="KW-1185">Reference proteome</keyword>
<name>A0A840YUT3_9SPHN</name>
<accession>A0A840YUT3</accession>
<gene>
    <name evidence="2" type="ORF">FHR23_000237</name>
</gene>
<evidence type="ECO:0000256" key="1">
    <source>
        <dbReference type="SAM" id="Phobius"/>
    </source>
</evidence>
<feature type="transmembrane region" description="Helical" evidence="1">
    <location>
        <begin position="70"/>
        <end position="90"/>
    </location>
</feature>
<dbReference type="Pfam" id="PF09955">
    <property type="entry name" value="DUF2189"/>
    <property type="match status" value="1"/>
</dbReference>
<keyword evidence="1" id="KW-0472">Membrane</keyword>
<dbReference type="AlphaFoldDB" id="A0A840YUT3"/>
<dbReference type="RefSeq" id="WP_184001115.1">
    <property type="nucleotide sequence ID" value="NZ_BAABIF010000004.1"/>
</dbReference>
<feature type="transmembrane region" description="Helical" evidence="1">
    <location>
        <begin position="222"/>
        <end position="248"/>
    </location>
</feature>
<dbReference type="InterPro" id="IPR018692">
    <property type="entry name" value="DUF2189"/>
</dbReference>
<feature type="transmembrane region" description="Helical" evidence="1">
    <location>
        <begin position="164"/>
        <end position="187"/>
    </location>
</feature>
<evidence type="ECO:0000313" key="3">
    <source>
        <dbReference type="Proteomes" id="UP000554342"/>
    </source>
</evidence>
<sequence length="269" mass="28715">MAITHSPDAAPAPSMPHIHTITTADLKASLRDGWADFMERRGDLILLGLLYPLVGFFTIVASRNGFHIDLLFPLFAGLTLLGPLVATGFYELAKRREEGRDAGWNHFLDVTGRPSFPSIAAIGALLFLIFSLWILVAAGIYTAFLGLAPNSIAAMVTTVLTTSAGWQMMLVGNLVGFAFAVIVLAISTVSLPMLVDRNISGGDAIATSIAAFRANPGMMLRWGFTVAVLLILGAIPLLIGLAVVLPVLGYATWHLYTRLVEREGAAPTV</sequence>
<proteinExistence type="predicted"/>
<comment type="caution">
    <text evidence="2">The sequence shown here is derived from an EMBL/GenBank/DDBJ whole genome shotgun (WGS) entry which is preliminary data.</text>
</comment>
<evidence type="ECO:0000313" key="2">
    <source>
        <dbReference type="EMBL" id="MBB5717330.1"/>
    </source>
</evidence>